<evidence type="ECO:0000313" key="2">
    <source>
        <dbReference type="Proteomes" id="UP000037122"/>
    </source>
</evidence>
<evidence type="ECO:0000313" key="1">
    <source>
        <dbReference type="EMBL" id="KNE02788.1"/>
    </source>
</evidence>
<accession>A0A0L0P8T0</accession>
<reference evidence="2" key="1">
    <citation type="journal article" date="2015" name="BMC Genomics">
        <title>Draft genome of a commonly misdiagnosed multidrug resistant pathogen Candida auris.</title>
        <authorList>
            <person name="Chatterjee S."/>
            <person name="Alampalli S.V."/>
            <person name="Nageshan R.K."/>
            <person name="Chettiar S.T."/>
            <person name="Joshi S."/>
            <person name="Tatu U.S."/>
        </authorList>
    </citation>
    <scope>NUCLEOTIDE SEQUENCE [LARGE SCALE GENOMIC DNA]</scope>
    <source>
        <strain evidence="2">6684</strain>
    </source>
</reference>
<sequence length="60" mass="7167">MNLLQFLETLLFYKTKKKKKMHLNYVCLIRQQIITHHELAQTASARLISSLFLKIDSTFR</sequence>
<dbReference type="EMBL" id="LGST01000002">
    <property type="protein sequence ID" value="KNE02788.1"/>
    <property type="molecule type" value="Genomic_DNA"/>
</dbReference>
<comment type="caution">
    <text evidence="1">The sequence shown here is derived from an EMBL/GenBank/DDBJ whole genome shotgun (WGS) entry which is preliminary data.</text>
</comment>
<dbReference type="AlphaFoldDB" id="A0A0L0P8T0"/>
<protein>
    <submittedName>
        <fullName evidence="1">Uncharacterized protein</fullName>
    </submittedName>
</protein>
<gene>
    <name evidence="1" type="ORF">QG37_00166</name>
</gene>
<organism evidence="1 2">
    <name type="scientific">Candidozyma auris</name>
    <name type="common">Yeast</name>
    <name type="synonym">Candida auris</name>
    <dbReference type="NCBI Taxonomy" id="498019"/>
    <lineage>
        <taxon>Eukaryota</taxon>
        <taxon>Fungi</taxon>
        <taxon>Dikarya</taxon>
        <taxon>Ascomycota</taxon>
        <taxon>Saccharomycotina</taxon>
        <taxon>Pichiomycetes</taxon>
        <taxon>Metschnikowiaceae</taxon>
        <taxon>Candidozyma</taxon>
    </lineage>
</organism>
<proteinExistence type="predicted"/>
<name>A0A0L0P8T0_CANAR</name>
<dbReference type="VEuPathDB" id="FungiDB:QG37_00166"/>
<dbReference type="Proteomes" id="UP000037122">
    <property type="component" value="Unassembled WGS sequence"/>
</dbReference>